<evidence type="ECO:0000259" key="2">
    <source>
        <dbReference type="Pfam" id="PF16036"/>
    </source>
</evidence>
<feature type="chain" id="PRO_5025675404" description="Chalcone isomerase domain-containing protein" evidence="1">
    <location>
        <begin position="26"/>
        <end position="176"/>
    </location>
</feature>
<dbReference type="Proteomes" id="UP000436016">
    <property type="component" value="Unassembled WGS sequence"/>
</dbReference>
<gene>
    <name evidence="3" type="ORF">GSH16_11135</name>
</gene>
<dbReference type="EMBL" id="WUWG01000003">
    <property type="protein sequence ID" value="MXU66005.1"/>
    <property type="molecule type" value="Genomic_DNA"/>
</dbReference>
<dbReference type="AlphaFoldDB" id="A0A6B0TW91"/>
<dbReference type="InterPro" id="IPR016087">
    <property type="entry name" value="Chalcone_isomerase"/>
</dbReference>
<dbReference type="Pfam" id="PF16036">
    <property type="entry name" value="Chalcone_3"/>
    <property type="match status" value="1"/>
</dbReference>
<feature type="signal peptide" evidence="1">
    <location>
        <begin position="1"/>
        <end position="25"/>
    </location>
</feature>
<keyword evidence="1" id="KW-0732">Signal</keyword>
<sequence length="176" mass="19294">MRILHLTAALSLSLASLTVAPQASAEPVVTSGKLGLQASQPLGRTNVKWLMFDIYTAELWTDRRQPFAWNRPFALSLTYKRDFDADDLARASVEEIARIEGSAPAGLESRLRSCFADVNPGDRITGVATGSDKALFFVNGRQSCAVSYPQFTKRFFGIWLGPNTRDPGATRRLLGS</sequence>
<comment type="caution">
    <text evidence="3">The sequence shown here is derived from an EMBL/GenBank/DDBJ whole genome shotgun (WGS) entry which is preliminary data.</text>
</comment>
<name>A0A6B0TW91_9RHOB</name>
<evidence type="ECO:0000313" key="3">
    <source>
        <dbReference type="EMBL" id="MXU66005.1"/>
    </source>
</evidence>
<proteinExistence type="predicted"/>
<feature type="domain" description="Chalcone isomerase" evidence="2">
    <location>
        <begin position="51"/>
        <end position="175"/>
    </location>
</feature>
<protein>
    <recommendedName>
        <fullName evidence="2">Chalcone isomerase domain-containing protein</fullName>
    </recommendedName>
</protein>
<accession>A0A6B0TW91</accession>
<organism evidence="3 4">
    <name type="scientific">Oceanomicrobium pacificus</name>
    <dbReference type="NCBI Taxonomy" id="2692916"/>
    <lineage>
        <taxon>Bacteria</taxon>
        <taxon>Pseudomonadati</taxon>
        <taxon>Pseudomonadota</taxon>
        <taxon>Alphaproteobacteria</taxon>
        <taxon>Rhodobacterales</taxon>
        <taxon>Paracoccaceae</taxon>
        <taxon>Oceanomicrobium</taxon>
    </lineage>
</organism>
<evidence type="ECO:0000313" key="4">
    <source>
        <dbReference type="Proteomes" id="UP000436016"/>
    </source>
</evidence>
<evidence type="ECO:0000256" key="1">
    <source>
        <dbReference type="SAM" id="SignalP"/>
    </source>
</evidence>
<dbReference type="RefSeq" id="WP_160855004.1">
    <property type="nucleotide sequence ID" value="NZ_WUWG01000003.1"/>
</dbReference>
<keyword evidence="4" id="KW-1185">Reference proteome</keyword>
<reference evidence="3 4" key="1">
    <citation type="submission" date="2019-12" db="EMBL/GenBank/DDBJ databases">
        <title>Strain KN286 was isolated from seawater, which was collected from Caroline Seamount in the tropical western Pacific.</title>
        <authorList>
            <person name="Wang Q."/>
        </authorList>
    </citation>
    <scope>NUCLEOTIDE SEQUENCE [LARGE SCALE GENOMIC DNA]</scope>
    <source>
        <strain evidence="3 4">KN286</strain>
    </source>
</reference>